<keyword evidence="1" id="KW-0472">Membrane</keyword>
<organism evidence="2 3">
    <name type="scientific">Spraguea lophii (strain 42_110)</name>
    <name type="common">Microsporidian parasite</name>
    <dbReference type="NCBI Taxonomy" id="1358809"/>
    <lineage>
        <taxon>Eukaryota</taxon>
        <taxon>Fungi</taxon>
        <taxon>Fungi incertae sedis</taxon>
        <taxon>Microsporidia</taxon>
        <taxon>Spragueidae</taxon>
        <taxon>Spraguea</taxon>
    </lineage>
</organism>
<dbReference type="HOGENOM" id="CLU_272515_0_0_1"/>
<dbReference type="AlphaFoldDB" id="S7XKC2"/>
<feature type="transmembrane region" description="Helical" evidence="1">
    <location>
        <begin position="32"/>
        <end position="53"/>
    </location>
</feature>
<protein>
    <submittedName>
        <fullName evidence="2">Uncharacterized protein</fullName>
    </submittedName>
</protein>
<sequence>MTEKTSVELTKYEKMHIWCSTHKQAIKTTLRLILVLILFVLLFRISSIVYAAYKIYRGMIKLDFLDIDDKSDDLIRFKLSIDVSAPLDIIFKNVNLHVYDETEESKRFALQVNTGDFRMKKWEKMKVENTLKIGNATAKNLSNMVHNTKKSCLKLEFNCLPRFFGIRYFAIPINITKEIPLNGSSDKQMFRVLDGQYSKDSEGNDIYEIKIQLNKDTLPNSLTIKLSSYKFNIKIGDLVIPVLIEETHIDSKADFVEVTLIFLLNDERTLGNINKILKDMFNGIGIDNVEIIDIEGTDSKHIEALEKIFRSYKFYMKRNTQTAGAKEINMEVCNLKDCTYIRTMIGKGYTSDFIIQTLKVMDFPVLNFIISAEGYKNNIGNLELRIAVEDEIMVMFVKVYELKQEIIYAMYNDGNDIRIESKKERCSFFDSIFESFYVDVGMDGIKSNVLESGKRKRQKTFEFIHDFEENDNTLRMKTRIEKSNYEEEPQRRILLKNLMGTLNVFGLTFDIHVNDIELNFYEKYYVFNKIDITTDVEYNDAIRDSINKYRDSVIEKSLLEKNENKICDNDQDNNALEDVDTGIIKPFVPILTISNNEFKFSRKGAGRQSLVEMAFDMINRIALHLISIENAKKLNIRASENKDAIKLQDSLIKNTFNAPDTSFYLGIIGNNKTETRFLLFDIHKTNVDIGYNTTNNIYFIAPDAYGQVTLNETPSDLEMLTFLYKEDETRVFSKILSSILSLIIVGKKKCTKNEGDIIVNIVEQSNKYNVDVTLPCSSYGIVAHDISNPETRNTLPVKVRPENISTTVNFPEIAINLPIGDSNVDIKLTETFFSFINPKKNEKNNILGVQNKKLLEAEINIEKNNEGGNTPFSINVGDKCFRGEEKNNEDGKNVDSSFLGDIMKEAIVEIKNMKKEEDDKFSFFIYGQAPSNTKLGIAFDLFSILELQYPPKRIVVVGGFSHKIGINDVLFPSNKFEIDCRFSDIVLEKINNGNDILFKLKILVNNINYVVDENEPTIKNKKEESSFFLVTFIKYLKESVFSVMEKAAALKKLWIQQDGDYYQLIYPYAEWIKNLKFNTIDINSNGESFISVGVTEGNFIIGCRVKKCKNTTIMLHQRMGENDESNINNNRKDDSLVMIKFNTNKNIFNYLNENMWNHSYVFKSARFFMTAYELFISRKKKDEDI</sequence>
<evidence type="ECO:0000313" key="3">
    <source>
        <dbReference type="Proteomes" id="UP000014978"/>
    </source>
</evidence>
<evidence type="ECO:0000313" key="2">
    <source>
        <dbReference type="EMBL" id="EPR79514.1"/>
    </source>
</evidence>
<gene>
    <name evidence="2" type="ORF">SLOPH_765</name>
</gene>
<dbReference type="Proteomes" id="UP000014978">
    <property type="component" value="Unassembled WGS sequence"/>
</dbReference>
<keyword evidence="3" id="KW-1185">Reference proteome</keyword>
<name>S7XKC2_SPRLO</name>
<dbReference type="VEuPathDB" id="MicrosporidiaDB:SLOPH_765"/>
<dbReference type="EMBL" id="ATCN01000215">
    <property type="protein sequence ID" value="EPR79514.1"/>
    <property type="molecule type" value="Genomic_DNA"/>
</dbReference>
<dbReference type="InParanoid" id="S7XKC2"/>
<comment type="caution">
    <text evidence="2">The sequence shown here is derived from an EMBL/GenBank/DDBJ whole genome shotgun (WGS) entry which is preliminary data.</text>
</comment>
<reference evidence="3" key="1">
    <citation type="journal article" date="2013" name="PLoS Genet.">
        <title>The genome of Spraguea lophii and the basis of host-microsporidian interactions.</title>
        <authorList>
            <person name="Campbell S.E."/>
            <person name="Williams T.A."/>
            <person name="Yousuf A."/>
            <person name="Soanes D.M."/>
            <person name="Paszkiewicz K.H."/>
            <person name="Williams B.A.P."/>
        </authorList>
    </citation>
    <scope>NUCLEOTIDE SEQUENCE [LARGE SCALE GENOMIC DNA]</scope>
    <source>
        <strain evidence="3">42_110</strain>
    </source>
</reference>
<keyword evidence="1" id="KW-0812">Transmembrane</keyword>
<proteinExistence type="predicted"/>
<evidence type="ECO:0000256" key="1">
    <source>
        <dbReference type="SAM" id="Phobius"/>
    </source>
</evidence>
<keyword evidence="1" id="KW-1133">Transmembrane helix</keyword>
<accession>S7XKC2</accession>